<dbReference type="GO" id="GO:0005886">
    <property type="term" value="C:plasma membrane"/>
    <property type="evidence" value="ECO:0007669"/>
    <property type="project" value="UniProtKB-SubCell"/>
</dbReference>
<feature type="active site" evidence="7">
    <location>
        <position position="35"/>
    </location>
</feature>
<dbReference type="Gene3D" id="2.10.109.10">
    <property type="entry name" value="Umud Fragment, subunit A"/>
    <property type="match status" value="1"/>
</dbReference>
<dbReference type="CDD" id="cd06530">
    <property type="entry name" value="S26_SPase_I"/>
    <property type="match status" value="1"/>
</dbReference>
<dbReference type="EMBL" id="NIBG01000019">
    <property type="protein sequence ID" value="PAB58133.1"/>
    <property type="molecule type" value="Genomic_DNA"/>
</dbReference>
<keyword evidence="5 8" id="KW-0645">Protease</keyword>
<dbReference type="SUPFAM" id="SSF51306">
    <property type="entry name" value="LexA/Signal peptidase"/>
    <property type="match status" value="1"/>
</dbReference>
<evidence type="ECO:0000256" key="7">
    <source>
        <dbReference type="PIRSR" id="PIRSR600223-1"/>
    </source>
</evidence>
<dbReference type="PROSITE" id="PS00501">
    <property type="entry name" value="SPASE_I_1"/>
    <property type="match status" value="1"/>
</dbReference>
<organism evidence="10 11">
    <name type="scientific">Anaeromicrobium sediminis</name>
    <dbReference type="NCBI Taxonomy" id="1478221"/>
    <lineage>
        <taxon>Bacteria</taxon>
        <taxon>Bacillati</taxon>
        <taxon>Bacillota</taxon>
        <taxon>Clostridia</taxon>
        <taxon>Peptostreptococcales</taxon>
        <taxon>Thermotaleaceae</taxon>
        <taxon>Anaeromicrobium</taxon>
    </lineage>
</organism>
<evidence type="ECO:0000256" key="5">
    <source>
        <dbReference type="ARBA" id="ARBA00022670"/>
    </source>
</evidence>
<dbReference type="InterPro" id="IPR036286">
    <property type="entry name" value="LexA/Signal_pep-like_sf"/>
</dbReference>
<feature type="domain" description="Peptidase S26" evidence="9">
    <location>
        <begin position="5"/>
        <end position="172"/>
    </location>
</feature>
<protein>
    <recommendedName>
        <fullName evidence="4 8">Signal peptidase I</fullName>
        <ecNumber evidence="4 8">3.4.21.89</ecNumber>
    </recommendedName>
</protein>
<evidence type="ECO:0000313" key="11">
    <source>
        <dbReference type="Proteomes" id="UP000216024"/>
    </source>
</evidence>
<dbReference type="OrthoDB" id="9802919at2"/>
<keyword evidence="11" id="KW-1185">Reference proteome</keyword>
<evidence type="ECO:0000256" key="1">
    <source>
        <dbReference type="ARBA" id="ARBA00000677"/>
    </source>
</evidence>
<dbReference type="InterPro" id="IPR019758">
    <property type="entry name" value="Pept_S26A_signal_pept_1_CS"/>
</dbReference>
<comment type="caution">
    <text evidence="10">The sequence shown here is derived from an EMBL/GenBank/DDBJ whole genome shotgun (WGS) entry which is preliminary data.</text>
</comment>
<dbReference type="GO" id="GO:0009003">
    <property type="term" value="F:signal peptidase activity"/>
    <property type="evidence" value="ECO:0007669"/>
    <property type="project" value="UniProtKB-EC"/>
</dbReference>
<comment type="subcellular location">
    <subcellularLocation>
        <location evidence="2">Cell membrane</location>
        <topology evidence="2">Single-pass type II membrane protein</topology>
    </subcellularLocation>
    <subcellularLocation>
        <location evidence="8">Membrane</location>
        <topology evidence="8">Single-pass type II membrane protein</topology>
    </subcellularLocation>
</comment>
<comment type="similarity">
    <text evidence="3 8">Belongs to the peptidase S26 family.</text>
</comment>
<dbReference type="InterPro" id="IPR019533">
    <property type="entry name" value="Peptidase_S26"/>
</dbReference>
<name>A0A267MH55_9FIRM</name>
<evidence type="ECO:0000256" key="3">
    <source>
        <dbReference type="ARBA" id="ARBA00009370"/>
    </source>
</evidence>
<dbReference type="EC" id="3.4.21.89" evidence="4 8"/>
<dbReference type="AlphaFoldDB" id="A0A267MH55"/>
<keyword evidence="6 8" id="KW-0378">Hydrolase</keyword>
<dbReference type="PANTHER" id="PTHR43390:SF1">
    <property type="entry name" value="CHLOROPLAST PROCESSING PEPTIDASE"/>
    <property type="match status" value="1"/>
</dbReference>
<sequence>MKKEIMEWIKSIGLAIVIALVVTSFVTTIQVYSVSMNPTLVEGDKLILLNSKSVEYKDIVVVNTDIELSKSELKKLGFMEKLKGETTKKLIKRVIATEGDKLVIKDGDVYVNDVKLDEDYIKEPGTWPEIEIDSISENQIFVMGDNRNNSMDSRQLGPIDKSEIVGKALIRIYPFSKFGTIKAAN</sequence>
<gene>
    <name evidence="10" type="primary">lepB</name>
    <name evidence="10" type="ORF">CCE28_16800</name>
</gene>
<dbReference type="GO" id="GO:0006465">
    <property type="term" value="P:signal peptide processing"/>
    <property type="evidence" value="ECO:0007669"/>
    <property type="project" value="InterPro"/>
</dbReference>
<dbReference type="PRINTS" id="PR00727">
    <property type="entry name" value="LEADERPTASE"/>
</dbReference>
<feature type="transmembrane region" description="Helical" evidence="8">
    <location>
        <begin position="12"/>
        <end position="32"/>
    </location>
</feature>
<evidence type="ECO:0000256" key="2">
    <source>
        <dbReference type="ARBA" id="ARBA00004401"/>
    </source>
</evidence>
<evidence type="ECO:0000256" key="8">
    <source>
        <dbReference type="RuleBase" id="RU362042"/>
    </source>
</evidence>
<accession>A0A267MH55</accession>
<keyword evidence="8" id="KW-0812">Transmembrane</keyword>
<dbReference type="InterPro" id="IPR019756">
    <property type="entry name" value="Pept_S26A_signal_pept_1_Ser-AS"/>
</dbReference>
<keyword evidence="8" id="KW-0472">Membrane</keyword>
<dbReference type="Pfam" id="PF10502">
    <property type="entry name" value="Peptidase_S26"/>
    <property type="match status" value="1"/>
</dbReference>
<dbReference type="PROSITE" id="PS00761">
    <property type="entry name" value="SPASE_I_3"/>
    <property type="match status" value="1"/>
</dbReference>
<dbReference type="NCBIfam" id="TIGR02227">
    <property type="entry name" value="sigpep_I_bact"/>
    <property type="match status" value="1"/>
</dbReference>
<feature type="active site" evidence="7">
    <location>
        <position position="92"/>
    </location>
</feature>
<comment type="catalytic activity">
    <reaction evidence="1 8">
        <text>Cleavage of hydrophobic, N-terminal signal or leader sequences from secreted and periplasmic proteins.</text>
        <dbReference type="EC" id="3.4.21.89"/>
    </reaction>
</comment>
<reference evidence="10 11" key="1">
    <citation type="submission" date="2017-06" db="EMBL/GenBank/DDBJ databases">
        <title>Draft genome sequence of anaerobic fermentative bacterium Anaeromicrobium sediminis DY2726D isolated from West Pacific Ocean sediments.</title>
        <authorList>
            <person name="Zeng X."/>
        </authorList>
    </citation>
    <scope>NUCLEOTIDE SEQUENCE [LARGE SCALE GENOMIC DNA]</scope>
    <source>
        <strain evidence="10 11">DY2726D</strain>
    </source>
</reference>
<evidence type="ECO:0000256" key="4">
    <source>
        <dbReference type="ARBA" id="ARBA00013208"/>
    </source>
</evidence>
<dbReference type="RefSeq" id="WP_095134886.1">
    <property type="nucleotide sequence ID" value="NZ_NIBG01000019.1"/>
</dbReference>
<dbReference type="Proteomes" id="UP000216024">
    <property type="component" value="Unassembled WGS sequence"/>
</dbReference>
<evidence type="ECO:0000259" key="9">
    <source>
        <dbReference type="Pfam" id="PF10502"/>
    </source>
</evidence>
<dbReference type="PANTHER" id="PTHR43390">
    <property type="entry name" value="SIGNAL PEPTIDASE I"/>
    <property type="match status" value="1"/>
</dbReference>
<proteinExistence type="inferred from homology"/>
<evidence type="ECO:0000313" key="10">
    <source>
        <dbReference type="EMBL" id="PAB58133.1"/>
    </source>
</evidence>
<dbReference type="GO" id="GO:0004252">
    <property type="term" value="F:serine-type endopeptidase activity"/>
    <property type="evidence" value="ECO:0007669"/>
    <property type="project" value="InterPro"/>
</dbReference>
<dbReference type="InterPro" id="IPR000223">
    <property type="entry name" value="Pept_S26A_signal_pept_1"/>
</dbReference>
<evidence type="ECO:0000256" key="6">
    <source>
        <dbReference type="ARBA" id="ARBA00022801"/>
    </source>
</evidence>
<keyword evidence="8" id="KW-1133">Transmembrane helix</keyword>